<name>A0A1H2SFV5_9PROT</name>
<proteinExistence type="predicted"/>
<dbReference type="Proteomes" id="UP000183454">
    <property type="component" value="Unassembled WGS sequence"/>
</dbReference>
<organism evidence="1 2">
    <name type="scientific">Nitrosomonas communis</name>
    <dbReference type="NCBI Taxonomy" id="44574"/>
    <lineage>
        <taxon>Bacteria</taxon>
        <taxon>Pseudomonadati</taxon>
        <taxon>Pseudomonadota</taxon>
        <taxon>Betaproteobacteria</taxon>
        <taxon>Nitrosomonadales</taxon>
        <taxon>Nitrosomonadaceae</taxon>
        <taxon>Nitrosomonas</taxon>
    </lineage>
</organism>
<evidence type="ECO:0000313" key="2">
    <source>
        <dbReference type="Proteomes" id="UP000183454"/>
    </source>
</evidence>
<protein>
    <submittedName>
        <fullName evidence="1">Uncharacterized protein</fullName>
    </submittedName>
</protein>
<sequence length="78" mass="8977">MAVVKWAVRPWDDRRILYIDELCDVSSMLPNEGDIISRPFLVDPETLEPVLVRVIEIIDHPKMHSHVVVVVAPADEYQ</sequence>
<dbReference type="RefSeq" id="WP_074665822.1">
    <property type="nucleotide sequence ID" value="NZ_CBDIPD010000060.1"/>
</dbReference>
<dbReference type="AlphaFoldDB" id="A0A1H2SFV5"/>
<accession>A0A1H2SFV5</accession>
<gene>
    <name evidence="1" type="ORF">SAMN05421882_100738</name>
</gene>
<dbReference type="EMBL" id="FNNH01000007">
    <property type="protein sequence ID" value="SDW30511.1"/>
    <property type="molecule type" value="Genomic_DNA"/>
</dbReference>
<reference evidence="1 2" key="1">
    <citation type="submission" date="2016-10" db="EMBL/GenBank/DDBJ databases">
        <authorList>
            <person name="de Groot N.N."/>
        </authorList>
    </citation>
    <scope>NUCLEOTIDE SEQUENCE [LARGE SCALE GENOMIC DNA]</scope>
    <source>
        <strain evidence="1 2">Nm110</strain>
    </source>
</reference>
<evidence type="ECO:0000313" key="1">
    <source>
        <dbReference type="EMBL" id="SDW30511.1"/>
    </source>
</evidence>